<proteinExistence type="predicted"/>
<dbReference type="PhylomeDB" id="Q5TPR8"/>
<dbReference type="Gene3D" id="2.30.42.10">
    <property type="match status" value="1"/>
</dbReference>
<dbReference type="CDD" id="cd00030">
    <property type="entry name" value="C2"/>
    <property type="match status" value="1"/>
</dbReference>
<dbReference type="InterPro" id="IPR035899">
    <property type="entry name" value="DBL_dom_sf"/>
</dbReference>
<dbReference type="SMART" id="SM00239">
    <property type="entry name" value="C2"/>
    <property type="match status" value="1"/>
</dbReference>
<dbReference type="InterPro" id="IPR011993">
    <property type="entry name" value="PH-like_dom_sf"/>
</dbReference>
<dbReference type="InterPro" id="IPR036034">
    <property type="entry name" value="PDZ_sf"/>
</dbReference>
<dbReference type="Gene3D" id="2.30.29.30">
    <property type="entry name" value="Pleckstrin-homology domain (PH domain)/Phosphotyrosine-binding domain (PTB)"/>
    <property type="match status" value="1"/>
</dbReference>
<dbReference type="OMA" id="CITSTPH"/>
<dbReference type="SUPFAM" id="SSF48065">
    <property type="entry name" value="DBL homology domain (DH-domain)"/>
    <property type="match status" value="1"/>
</dbReference>
<dbReference type="Pfam" id="PF00168">
    <property type="entry name" value="C2"/>
    <property type="match status" value="1"/>
</dbReference>
<dbReference type="Gene3D" id="2.60.40.150">
    <property type="entry name" value="C2 domain"/>
    <property type="match status" value="1"/>
</dbReference>
<evidence type="ECO:0000313" key="5">
    <source>
        <dbReference type="EMBL" id="EAL39446.3"/>
    </source>
</evidence>
<name>Q5TPR8_ANOGA</name>
<evidence type="ECO:0000259" key="3">
    <source>
        <dbReference type="PROSITE" id="PS50010"/>
    </source>
</evidence>
<dbReference type="SUPFAM" id="SSF50729">
    <property type="entry name" value="PH domain-like"/>
    <property type="match status" value="1"/>
</dbReference>
<protein>
    <submittedName>
        <fullName evidence="5">AGAP004701-PA</fullName>
    </submittedName>
</protein>
<dbReference type="SUPFAM" id="SSF49562">
    <property type="entry name" value="C2 domain (Calcium/lipid-binding domain, CaLB)"/>
    <property type="match status" value="1"/>
</dbReference>
<dbReference type="InterPro" id="IPR035892">
    <property type="entry name" value="C2_domain_sf"/>
</dbReference>
<dbReference type="InterPro" id="IPR032057">
    <property type="entry name" value="DUF4799"/>
</dbReference>
<feature type="domain" description="PDZ" evidence="4">
    <location>
        <begin position="474"/>
        <end position="552"/>
    </location>
</feature>
<sequence length="1367" mass="153406">MLKWTIKKRSETVRKNVHPQNKLLLQQRHNARHNIENTELSLNSSEMGDLTLDKMIDAILESAKKENHWTTQRPNRSLSVKSKLSKLSSPTYTPADDPAADLYLEQSLPLQMLRHDRETTMIKEETSKLNEREVKTPDIKHEKLCSTVINISKADYTRQSITKHIRASPLETACHLRRQKAVRRKHKLEAANNDAILYANTDEYRLDNNEITSPETPYIPCSQSKFIRCKDLQRNCFPGSTATNNVINAYVKVALIHIGDTNQTTEKELGFQRTTVHRNSNNPYYDQRFIFEIYPNDERRIQLAVWHRDREIKRSEFLGCTSFPIKNDINGAYRLQPQSCLTNPTTPILETMCENSESSMEELINNEDNSSAKATSINTSTTVSLPTGAILGNNGHNGEEISLSKKAIHQRDADENLFLRFLELDPSPDATSNNAIVGQQVPTTPRRSSISTCGPSKPTAGTTNSSGRTPFTITKRLTRMGDRGFGFSIVWTHPPRVEKIETGLSADRAGILPGDYVVFVDKHNVVTMPEQDVLNLIRTQGNTLLLEIFRRPQSASGPQLSNRTNGVRNISSGQTSISNHGGMINSTGNITSFNVSSSSAHVQADDGEPFASPSPFGVARSSTACSNTSIEIAKRKLHLPQVTFSKESIVQQYPDDHRRKFLYQLISREQHFINAINFGIERFVNPLRERKDLISPNDHKILFQNIDELSRISEDILEQIIQDDTEPQIHFASRVYLSKNTALCAAYRKYCNGLKKADCVLVNKSRNSICDFMKFITEPPVPRKRPDLTTFIHRPLQHFREILKLVQMIASHCRVDSEEHANFNNIISELQIAYREITVGGGLMEPIGEGRPLLTLQDLEARMVFTKCKPFQLASHGRQWIFGGDLSRIEGRSVKPYWTLLFSDILLFAKVSRDRVLFITEEPITLSTITDSCFNIRKKNTEFRITIDPNARQIESPTVHCAPDLTRTPKKNFKKRYISLRAPSTELKAVWQNLLTRQIFLVNATLGSTPMSSPLDSPDILQSFLPFTDIGTTVTSAASVKVGSLNSMQIKNQQVCPLSSIPLATYCHSNSNVSNASLHNVATNVLSGIGLSSSRKFSLSSPRNNPVDSRSYRSLTTVQNSISELPELILLHHGTHHNSINDSASHIVDRKKSDGSIDTADEKNQNYLNHVNVRGSLKAVSTEEWQNSVALNTIDNLRKLPGSCNPLSTRDRILHSFSRGLHDNTRSIVEFNLSSVGRSFIDNTDESDTEVHSIAIEDDYISTPETPPPNVSPSSTIKMFDSFSNDLDIASPHEANQNSKTTEYSKFLLASGYGGSWDLLELDLDFHKVNCDPSFGNDVTEAEFLGDDDDPFGMLPTQPTPPNLLDL</sequence>
<reference evidence="5" key="3">
    <citation type="journal article" date="2004" name="Trends Parasitol.">
        <title>The Anopheles gambiae genome: an update.</title>
        <authorList>
            <person name="Mongin E."/>
            <person name="Louis C."/>
            <person name="Holt R.A."/>
            <person name="Birney E."/>
            <person name="Collins F.H."/>
        </authorList>
    </citation>
    <scope>NUCLEOTIDE SEQUENCE</scope>
    <source>
        <strain evidence="5">PEST</strain>
    </source>
</reference>
<dbReference type="STRING" id="7165.Q5TPR8"/>
<accession>Q5TPR8</accession>
<dbReference type="Pfam" id="PF16056">
    <property type="entry name" value="DUF4799"/>
    <property type="match status" value="1"/>
</dbReference>
<evidence type="ECO:0000256" key="1">
    <source>
        <dbReference type="SAM" id="MobiDB-lite"/>
    </source>
</evidence>
<dbReference type="EMBL" id="AAAB01008968">
    <property type="protein sequence ID" value="EAL39446.3"/>
    <property type="molecule type" value="Genomic_DNA"/>
</dbReference>
<dbReference type="PROSITE" id="PS50004">
    <property type="entry name" value="C2"/>
    <property type="match status" value="1"/>
</dbReference>
<feature type="domain" description="C2" evidence="2">
    <location>
        <begin position="202"/>
        <end position="340"/>
    </location>
</feature>
<dbReference type="eggNOG" id="KOG1013">
    <property type="taxonomic scope" value="Eukaryota"/>
</dbReference>
<gene>
    <name evidence="5" type="ORF">AgaP_AGAP004701</name>
</gene>
<evidence type="ECO:0000259" key="2">
    <source>
        <dbReference type="PROSITE" id="PS50004"/>
    </source>
</evidence>
<dbReference type="PROSITE" id="PS50106">
    <property type="entry name" value="PDZ"/>
    <property type="match status" value="1"/>
</dbReference>
<reference evidence="5" key="1">
    <citation type="journal article" date="2002" name="Science">
        <title>The genome sequence of the malaria mosquito Anopheles gambiae.</title>
        <authorList>
            <person name="Holt R.A."/>
            <person name="Subramanian G.M."/>
            <person name="Halpern A."/>
            <person name="Sutton G.G."/>
            <person name="Charlab R."/>
            <person name="Nusskern D.R."/>
            <person name="Wincker P."/>
            <person name="Clark A.G."/>
            <person name="Ribeiro J.M."/>
            <person name="Wides R."/>
            <person name="Salzberg S.L."/>
            <person name="Loftus B."/>
            <person name="Yandell M."/>
            <person name="Majoros W.H."/>
            <person name="Rusch D.B."/>
            <person name="Lai Z."/>
            <person name="Kraft C.L."/>
            <person name="Abril J.F."/>
            <person name="Anthouard V."/>
            <person name="Arensburger P."/>
            <person name="Atkinson P.W."/>
            <person name="Baden H."/>
            <person name="de Berardinis V."/>
            <person name="Baldwin D."/>
            <person name="Benes V."/>
            <person name="Biedler J."/>
            <person name="Blass C."/>
            <person name="Bolanos R."/>
            <person name="Boscus D."/>
            <person name="Barnstead M."/>
            <person name="Cai S."/>
            <person name="Center A."/>
            <person name="Chaturverdi K."/>
            <person name="Christophides G.K."/>
            <person name="Chrystal M.A."/>
            <person name="Clamp M."/>
            <person name="Cravchik A."/>
            <person name="Curwen V."/>
            <person name="Dana A."/>
            <person name="Delcher A."/>
            <person name="Dew I."/>
            <person name="Evans C.A."/>
            <person name="Flanigan M."/>
            <person name="Grundschober-Freimoser A."/>
            <person name="Friedli L."/>
            <person name="Gu Z."/>
            <person name="Guan P."/>
            <person name="Guigo R."/>
            <person name="Hillenmeyer M.E."/>
            <person name="Hladun S.L."/>
            <person name="Hogan J.R."/>
            <person name="Hong Y.S."/>
            <person name="Hoover J."/>
            <person name="Jaillon O."/>
            <person name="Ke Z."/>
            <person name="Kodira C."/>
            <person name="Kokoza E."/>
            <person name="Koutsos A."/>
            <person name="Letunic I."/>
            <person name="Levitsky A."/>
            <person name="Liang Y."/>
            <person name="Lin J.J."/>
            <person name="Lobo N.F."/>
            <person name="Lopez J.R."/>
            <person name="Malek J.A."/>
            <person name="McIntosh T.C."/>
            <person name="Meister S."/>
            <person name="Miller J."/>
            <person name="Mobarry C."/>
            <person name="Mongin E."/>
            <person name="Murphy S.D."/>
            <person name="O'Brochta D.A."/>
            <person name="Pfannkoch C."/>
            <person name="Qi R."/>
            <person name="Regier M.A."/>
            <person name="Remington K."/>
            <person name="Shao H."/>
            <person name="Sharakhova M.V."/>
            <person name="Sitter C.D."/>
            <person name="Shetty J."/>
            <person name="Smith T.J."/>
            <person name="Strong R."/>
            <person name="Sun J."/>
            <person name="Thomasova D."/>
            <person name="Ton L.Q."/>
            <person name="Topalis P."/>
            <person name="Tu Z."/>
            <person name="Unger M.F."/>
            <person name="Walenz B."/>
            <person name="Wang A."/>
            <person name="Wang J."/>
            <person name="Wang M."/>
            <person name="Wang X."/>
            <person name="Woodford K.J."/>
            <person name="Wortman J.R."/>
            <person name="Wu M."/>
            <person name="Yao A."/>
            <person name="Zdobnov E.M."/>
            <person name="Zhang H."/>
            <person name="Zhao Q."/>
            <person name="Zhao S."/>
            <person name="Zhu S.C."/>
            <person name="Zhimulev I."/>
            <person name="Coluzzi M."/>
            <person name="della Torre A."/>
            <person name="Roth C.W."/>
            <person name="Louis C."/>
            <person name="Kalush F."/>
            <person name="Mural R.J."/>
            <person name="Myers E.W."/>
            <person name="Adams M.D."/>
            <person name="Smith H.O."/>
            <person name="Broder S."/>
            <person name="Gardner M.J."/>
            <person name="Fraser C.M."/>
            <person name="Birney E."/>
            <person name="Bork P."/>
            <person name="Brey P.T."/>
            <person name="Venter J.C."/>
            <person name="Weissenbach J."/>
            <person name="Kafatos F.C."/>
            <person name="Collins F.H."/>
            <person name="Hoffman S.L."/>
        </authorList>
    </citation>
    <scope>NUCLEOTIDE SEQUENCE [LARGE SCALE GENOMIC DNA]</scope>
    <source>
        <strain evidence="5">PEST</strain>
    </source>
</reference>
<dbReference type="HOGENOM" id="CLU_003529_0_0_1"/>
<dbReference type="GO" id="GO:0005085">
    <property type="term" value="F:guanyl-nucleotide exchange factor activity"/>
    <property type="evidence" value="ECO:0007669"/>
    <property type="project" value="InterPro"/>
</dbReference>
<organism evidence="5">
    <name type="scientific">Anopheles gambiae</name>
    <name type="common">African malaria mosquito</name>
    <dbReference type="NCBI Taxonomy" id="7165"/>
    <lineage>
        <taxon>Eukaryota</taxon>
        <taxon>Metazoa</taxon>
        <taxon>Ecdysozoa</taxon>
        <taxon>Arthropoda</taxon>
        <taxon>Hexapoda</taxon>
        <taxon>Insecta</taxon>
        <taxon>Pterygota</taxon>
        <taxon>Neoptera</taxon>
        <taxon>Endopterygota</taxon>
        <taxon>Diptera</taxon>
        <taxon>Nematocera</taxon>
        <taxon>Culicoidea</taxon>
        <taxon>Culicidae</taxon>
        <taxon>Anophelinae</taxon>
        <taxon>Anopheles</taxon>
    </lineage>
</organism>
<dbReference type="SUPFAM" id="SSF50156">
    <property type="entry name" value="PDZ domain-like"/>
    <property type="match status" value="1"/>
</dbReference>
<dbReference type="Pfam" id="PF00621">
    <property type="entry name" value="RhoGEF"/>
    <property type="match status" value="1"/>
</dbReference>
<dbReference type="InterPro" id="IPR000219">
    <property type="entry name" value="DH_dom"/>
</dbReference>
<dbReference type="eggNOG" id="KOG3528">
    <property type="taxonomic scope" value="Eukaryota"/>
</dbReference>
<reference evidence="5" key="5">
    <citation type="submission" date="2011-05" db="EMBL/GenBank/DDBJ databases">
        <authorList>
            <consortium name="VectorBase"/>
        </authorList>
    </citation>
    <scope>NUCLEOTIDE SEQUENCE</scope>
    <source>
        <strain evidence="5">PEST</strain>
    </source>
</reference>
<dbReference type="PANTHER" id="PTHR46848:SF1">
    <property type="entry name" value="REGULATOR OF G-PROTEIN SIGNALING 3"/>
    <property type="match status" value="1"/>
</dbReference>
<reference evidence="5" key="2">
    <citation type="submission" date="2002-03" db="EMBL/GenBank/DDBJ databases">
        <authorList>
            <consortium name="The Anopheles Genome Sequencing Consortium"/>
        </authorList>
    </citation>
    <scope>NUCLEOTIDE SEQUENCE</scope>
    <source>
        <strain evidence="5">PEST</strain>
    </source>
</reference>
<comment type="caution">
    <text evidence="5">The sequence shown here is derived from an EMBL/GenBank/DDBJ whole genome shotgun (WGS) entry which is preliminary data.</text>
</comment>
<dbReference type="PANTHER" id="PTHR46848">
    <property type="entry name" value="REGULATOR OF G-PROTEIN SIGNALING 3"/>
    <property type="match status" value="1"/>
</dbReference>
<dbReference type="InterPro" id="IPR001478">
    <property type="entry name" value="PDZ"/>
</dbReference>
<dbReference type="InterPro" id="IPR000008">
    <property type="entry name" value="C2_dom"/>
</dbReference>
<dbReference type="PROSITE" id="PS50010">
    <property type="entry name" value="DH_2"/>
    <property type="match status" value="1"/>
</dbReference>
<dbReference type="VEuPathDB" id="VectorBase:AGAP029667"/>
<feature type="domain" description="DH" evidence="3">
    <location>
        <begin position="657"/>
        <end position="840"/>
    </location>
</feature>
<dbReference type="PaxDb" id="7165-AGAP004701-PA"/>
<reference evidence="5" key="4">
    <citation type="journal article" date="2007" name="Genome Biol.">
        <title>Update of the Anopheles gambiae PEST genome assembly.</title>
        <authorList>
            <person name="Sharakhova M.V."/>
            <person name="Hammond M.P."/>
            <person name="Lobo N.F."/>
            <person name="Krzywinski J."/>
            <person name="Unger M.F."/>
            <person name="Hillenmeyer M.E."/>
            <person name="Bruggner R.V."/>
            <person name="Birney E."/>
            <person name="Collins F.H."/>
        </authorList>
    </citation>
    <scope>NUCLEOTIDE SEQUENCE</scope>
    <source>
        <strain evidence="5">PEST</strain>
    </source>
</reference>
<dbReference type="eggNOG" id="KOG3522">
    <property type="taxonomic scope" value="Eukaryota"/>
</dbReference>
<dbReference type="SMART" id="SM00228">
    <property type="entry name" value="PDZ"/>
    <property type="match status" value="1"/>
</dbReference>
<evidence type="ECO:0000259" key="4">
    <source>
        <dbReference type="PROSITE" id="PS50106"/>
    </source>
</evidence>
<dbReference type="VEuPathDB" id="VectorBase:AGAMI1_000312"/>
<dbReference type="Gene3D" id="1.20.900.10">
    <property type="entry name" value="Dbl homology (DH) domain"/>
    <property type="match status" value="1"/>
</dbReference>
<feature type="region of interest" description="Disordered" evidence="1">
    <location>
        <begin position="441"/>
        <end position="469"/>
    </location>
</feature>